<proteinExistence type="predicted"/>
<accession>A0AAV3YGS6</accession>
<dbReference type="Proteomes" id="UP000735302">
    <property type="component" value="Unassembled WGS sequence"/>
</dbReference>
<feature type="region of interest" description="Disordered" evidence="2">
    <location>
        <begin position="1"/>
        <end position="31"/>
    </location>
</feature>
<comment type="caution">
    <text evidence="3">The sequence shown here is derived from an EMBL/GenBank/DDBJ whole genome shotgun (WGS) entry which is preliminary data.</text>
</comment>
<dbReference type="EMBL" id="BLXT01000975">
    <property type="protein sequence ID" value="GFN82051.1"/>
    <property type="molecule type" value="Genomic_DNA"/>
</dbReference>
<feature type="compositionally biased region" description="Polar residues" evidence="2">
    <location>
        <begin position="376"/>
        <end position="386"/>
    </location>
</feature>
<dbReference type="AlphaFoldDB" id="A0AAV3YGS6"/>
<name>A0AAV3YGS6_9GAST</name>
<evidence type="ECO:0000313" key="4">
    <source>
        <dbReference type="Proteomes" id="UP000735302"/>
    </source>
</evidence>
<gene>
    <name evidence="3" type="ORF">PoB_000855700</name>
</gene>
<feature type="region of interest" description="Disordered" evidence="2">
    <location>
        <begin position="367"/>
        <end position="395"/>
    </location>
</feature>
<evidence type="ECO:0000313" key="3">
    <source>
        <dbReference type="EMBL" id="GFN82051.1"/>
    </source>
</evidence>
<keyword evidence="1" id="KW-0175">Coiled coil</keyword>
<evidence type="ECO:0000256" key="2">
    <source>
        <dbReference type="SAM" id="MobiDB-lite"/>
    </source>
</evidence>
<protein>
    <submittedName>
        <fullName evidence="3">Uncharacterized protein</fullName>
    </submittedName>
</protein>
<organism evidence="3 4">
    <name type="scientific">Plakobranchus ocellatus</name>
    <dbReference type="NCBI Taxonomy" id="259542"/>
    <lineage>
        <taxon>Eukaryota</taxon>
        <taxon>Metazoa</taxon>
        <taxon>Spiralia</taxon>
        <taxon>Lophotrochozoa</taxon>
        <taxon>Mollusca</taxon>
        <taxon>Gastropoda</taxon>
        <taxon>Heterobranchia</taxon>
        <taxon>Euthyneura</taxon>
        <taxon>Panpulmonata</taxon>
        <taxon>Sacoglossa</taxon>
        <taxon>Placobranchoidea</taxon>
        <taxon>Plakobranchidae</taxon>
        <taxon>Plakobranchus</taxon>
    </lineage>
</organism>
<sequence>MDKSPGMTIEEAEEAEEDELLGGEDVDPGSSVLADDIDETAEELMTDMKLEDEIDEVRLTEPDFQWSYHIEIYPWTADDLTENFVRLLKIADFSKVFLKKRGSCKENGEPESIDDKLHDRQRKGSIHFYTDNFQNAKNIIRSSTWKAMVSKQLTFEITKRVSGTNNIESAYLEVDTYTACKCRFRDKPKGEFKDRTAKVSGIPGHISLEFLDVVFCRAHAVTGGSTVKEYYKERDGKLQQKLSQIKDFNGSLDFDCLSKGSCRAFVTAHKNVYIENQRISINANNNETMVTPQSSCICSTDKKDGTGSVIPALATVPTESSTKGLNQSSHSSWTPHTIARGGLSVQAHQVGRGGLLRESSVPLMSTRGRGMGRYMSQPQRPISNPTARPGPGMPVPMTGRQKMNEKMRRGNLGPPAFNSMFYSQNPVVPRNAMTSLGESFKQEIASLQKQLQQNTAELEAKIAMLQESTSSGAYFDATEGDWDETAYGEEDEYAEDILADSGNLGFLNSDEHGNYHHSIGSCNAWEGGINENKIPGVYGKAPISVMGPQRTFHTGSFAATQGLIPASDPMQMPPNFTGQMSHNNVAPKFQMMRGQMFQNVQGQMSHIMQGQLPQSFPNQMPQTSQGHISQFAQGEIPGQMGSSFPRQLTSGEISQPHTRSLSGKVTQVGIRPMGPPVPNAHMQIRPQRGAASFQRLRGAMRGKGKTRGFAPSSGVW</sequence>
<evidence type="ECO:0000256" key="1">
    <source>
        <dbReference type="SAM" id="Coils"/>
    </source>
</evidence>
<keyword evidence="4" id="KW-1185">Reference proteome</keyword>
<feature type="compositionally biased region" description="Acidic residues" evidence="2">
    <location>
        <begin position="10"/>
        <end position="27"/>
    </location>
</feature>
<feature type="coiled-coil region" evidence="1">
    <location>
        <begin position="437"/>
        <end position="468"/>
    </location>
</feature>
<reference evidence="3 4" key="1">
    <citation type="journal article" date="2021" name="Elife">
        <title>Chloroplast acquisition without the gene transfer in kleptoplastic sea slugs, Plakobranchus ocellatus.</title>
        <authorList>
            <person name="Maeda T."/>
            <person name="Takahashi S."/>
            <person name="Yoshida T."/>
            <person name="Shimamura S."/>
            <person name="Takaki Y."/>
            <person name="Nagai Y."/>
            <person name="Toyoda A."/>
            <person name="Suzuki Y."/>
            <person name="Arimoto A."/>
            <person name="Ishii H."/>
            <person name="Satoh N."/>
            <person name="Nishiyama T."/>
            <person name="Hasebe M."/>
            <person name="Maruyama T."/>
            <person name="Minagawa J."/>
            <person name="Obokata J."/>
            <person name="Shigenobu S."/>
        </authorList>
    </citation>
    <scope>NUCLEOTIDE SEQUENCE [LARGE SCALE GENOMIC DNA]</scope>
</reference>